<sequence length="83" mass="9964">MAEVKNYKLSLNFYNNVLNDQYDALLDTEEYFLIYRTIRKALVSEPLTILVIDKKENRKVLGNDDQDFLDFMIPKCKHYVKKR</sequence>
<organism evidence="1 2">
    <name type="scientific">Lactococcus lactis subsp. lactis A12</name>
    <dbReference type="NCBI Taxonomy" id="1137134"/>
    <lineage>
        <taxon>Bacteria</taxon>
        <taxon>Bacillati</taxon>
        <taxon>Bacillota</taxon>
        <taxon>Bacilli</taxon>
        <taxon>Lactobacillales</taxon>
        <taxon>Streptococcaceae</taxon>
        <taxon>Lactococcus</taxon>
    </lineage>
</organism>
<gene>
    <name evidence="1" type="ORF">O9U_04605</name>
</gene>
<name>S6EPU5_LACLL</name>
<comment type="caution">
    <text evidence="1">The sequence shown here is derived from an EMBL/GenBank/DDBJ whole genome shotgun (WGS) entry which is preliminary data.</text>
</comment>
<dbReference type="EMBL" id="CBLU010000002">
    <property type="protein sequence ID" value="CDG03375.1"/>
    <property type="molecule type" value="Genomic_DNA"/>
</dbReference>
<proteinExistence type="predicted"/>
<accession>S6EPU5</accession>
<dbReference type="Proteomes" id="UP000015361">
    <property type="component" value="Unassembled WGS sequence"/>
</dbReference>
<dbReference type="AlphaFoldDB" id="S6EPU5"/>
<reference evidence="1 2" key="1">
    <citation type="journal article" date="2013" name="Appl. Environ. Microbiol.">
        <title>The Carbohydrate Metabolism Signature of Lactococcus lactis Strain A12 Reveals Its Sourdough Ecosystem Origin.</title>
        <authorList>
            <person name="Passerini D."/>
            <person name="Coddeville M."/>
            <person name="Le Bourgeois P."/>
            <person name="Loubiere P."/>
            <person name="Ritzenthaler P."/>
            <person name="Fontagne-Faucher C."/>
            <person name="Daveran-Mingot M.L."/>
            <person name="Cocaign-Bousquet M."/>
        </authorList>
    </citation>
    <scope>NUCLEOTIDE SEQUENCE [LARGE SCALE GENOMIC DNA]</scope>
    <source>
        <strain evidence="1 2">A12</strain>
    </source>
</reference>
<evidence type="ECO:0000313" key="2">
    <source>
        <dbReference type="Proteomes" id="UP000015361"/>
    </source>
</evidence>
<evidence type="ECO:0000313" key="1">
    <source>
        <dbReference type="EMBL" id="CDG03375.1"/>
    </source>
</evidence>
<protein>
    <submittedName>
        <fullName evidence="1">Uncharacterized protein</fullName>
    </submittedName>
</protein>